<dbReference type="InterPro" id="IPR000421">
    <property type="entry name" value="FA58C"/>
</dbReference>
<evidence type="ECO:0000313" key="3">
    <source>
        <dbReference type="Proteomes" id="UP001168821"/>
    </source>
</evidence>
<dbReference type="GO" id="GO:0050804">
    <property type="term" value="P:modulation of chemical synaptic transmission"/>
    <property type="evidence" value="ECO:0007669"/>
    <property type="project" value="TreeGrafter"/>
</dbReference>
<dbReference type="GO" id="GO:0005737">
    <property type="term" value="C:cytoplasm"/>
    <property type="evidence" value="ECO:0007669"/>
    <property type="project" value="TreeGrafter"/>
</dbReference>
<dbReference type="AlphaFoldDB" id="A0AA38HZA0"/>
<dbReference type="GO" id="GO:0048512">
    <property type="term" value="P:circadian behavior"/>
    <property type="evidence" value="ECO:0007669"/>
    <property type="project" value="TreeGrafter"/>
</dbReference>
<evidence type="ECO:0000259" key="1">
    <source>
        <dbReference type="PROSITE" id="PS50097"/>
    </source>
</evidence>
<dbReference type="Gene3D" id="2.60.120.260">
    <property type="entry name" value="Galactose-binding domain-like"/>
    <property type="match status" value="2"/>
</dbReference>
<dbReference type="Proteomes" id="UP001168821">
    <property type="component" value="Unassembled WGS sequence"/>
</dbReference>
<dbReference type="SUPFAM" id="SSF54695">
    <property type="entry name" value="POZ domain"/>
    <property type="match status" value="1"/>
</dbReference>
<dbReference type="InterPro" id="IPR000210">
    <property type="entry name" value="BTB/POZ_dom"/>
</dbReference>
<dbReference type="Pfam" id="PF00754">
    <property type="entry name" value="F5_F8_type_C"/>
    <property type="match status" value="1"/>
</dbReference>
<dbReference type="PROSITE" id="PS50097">
    <property type="entry name" value="BTB"/>
    <property type="match status" value="1"/>
</dbReference>
<comment type="caution">
    <text evidence="2">The sequence shown here is derived from an EMBL/GenBank/DDBJ whole genome shotgun (WGS) entry which is preliminary data.</text>
</comment>
<dbReference type="Pfam" id="PF00651">
    <property type="entry name" value="BTB"/>
    <property type="match status" value="1"/>
</dbReference>
<dbReference type="EMBL" id="JALNTZ010000007">
    <property type="protein sequence ID" value="KAJ3647095.1"/>
    <property type="molecule type" value="Genomic_DNA"/>
</dbReference>
<dbReference type="PANTHER" id="PTHR46306">
    <property type="entry name" value="BTB/POZ DOMAIN-CONTAINING PROTEIN 9"/>
    <property type="match status" value="1"/>
</dbReference>
<dbReference type="PANTHER" id="PTHR46306:SF1">
    <property type="entry name" value="BTB_POZ DOMAIN-CONTAINING PROTEIN 9"/>
    <property type="match status" value="1"/>
</dbReference>
<sequence length="542" mass="61198">MVQSDETVTITDTTKLLGDVASLYLNQKFSDIALLVDDQKLYAHKVILAVRSEYFESLLYEDPQNTNQTEITITGVPVDALRTLLKYIYTGTIAIPSDVESSLQILGLAHQYSFTNIQTTIIKKLKPLLNLKNVCAVLNTANLYDLEELLQACHSFMDLNASEVVTSDCFSDLSQKSMIKLLERNTFVAPEIEIFKSVAKWCKIHNDVDDLVIQCVRLSSMTVVDVVSTVWPSKLFDCDKLLQAIAEIVGVKTKTSTSRGFYLLDENLATAEHNAEVILGTNTAWLLTGDGKLESKFAYHIIDGKSGIIVKLGAPSFVNHFKLRLWDGDTRSYSYYISVSLDQKNWRTIIDYSRISCRSDQVLFFNQQMTQYIKIVGTQNTINSEFHIISFEAYFKNNVPTTTNGIICPNYNVATLDKKALVIKGENPSALLNGNLRDGSSGCSWHIIGSGNLTIQLAQPYIISTMRLLLRDRDPRRYRYFVETSTDNSEWEIAVDLRNQDCTSWQNLRFKERVVVFIRITGTLNTANTAFHVVHFECPSEV</sequence>
<accession>A0AA38HZA0</accession>
<dbReference type="Pfam" id="PF07707">
    <property type="entry name" value="BACK"/>
    <property type="match status" value="1"/>
</dbReference>
<dbReference type="InterPro" id="IPR011705">
    <property type="entry name" value="BACK"/>
</dbReference>
<proteinExistence type="predicted"/>
<protein>
    <recommendedName>
        <fullName evidence="1">BTB domain-containing protein</fullName>
    </recommendedName>
</protein>
<dbReference type="GO" id="GO:0008344">
    <property type="term" value="P:adult locomotory behavior"/>
    <property type="evidence" value="ECO:0007669"/>
    <property type="project" value="TreeGrafter"/>
</dbReference>
<reference evidence="2" key="1">
    <citation type="journal article" date="2023" name="G3 (Bethesda)">
        <title>Whole genome assemblies of Zophobas morio and Tenebrio molitor.</title>
        <authorList>
            <person name="Kaur S."/>
            <person name="Stinson S.A."/>
            <person name="diCenzo G.C."/>
        </authorList>
    </citation>
    <scope>NUCLEOTIDE SEQUENCE</scope>
    <source>
        <strain evidence="2">QUZm001</strain>
    </source>
</reference>
<name>A0AA38HZA0_9CUCU</name>
<gene>
    <name evidence="2" type="ORF">Zmor_024637</name>
</gene>
<dbReference type="InterPro" id="IPR052407">
    <property type="entry name" value="BTB_POZ_domain_cont_9"/>
</dbReference>
<organism evidence="2 3">
    <name type="scientific">Zophobas morio</name>
    <dbReference type="NCBI Taxonomy" id="2755281"/>
    <lineage>
        <taxon>Eukaryota</taxon>
        <taxon>Metazoa</taxon>
        <taxon>Ecdysozoa</taxon>
        <taxon>Arthropoda</taxon>
        <taxon>Hexapoda</taxon>
        <taxon>Insecta</taxon>
        <taxon>Pterygota</taxon>
        <taxon>Neoptera</taxon>
        <taxon>Endopterygota</taxon>
        <taxon>Coleoptera</taxon>
        <taxon>Polyphaga</taxon>
        <taxon>Cucujiformia</taxon>
        <taxon>Tenebrionidae</taxon>
        <taxon>Zophobas</taxon>
    </lineage>
</organism>
<dbReference type="InterPro" id="IPR011333">
    <property type="entry name" value="SKP1/BTB/POZ_sf"/>
</dbReference>
<dbReference type="InterPro" id="IPR008979">
    <property type="entry name" value="Galactose-bd-like_sf"/>
</dbReference>
<dbReference type="SUPFAM" id="SSF49785">
    <property type="entry name" value="Galactose-binding domain-like"/>
    <property type="match status" value="2"/>
</dbReference>
<keyword evidence="3" id="KW-1185">Reference proteome</keyword>
<dbReference type="SMART" id="SM00225">
    <property type="entry name" value="BTB"/>
    <property type="match status" value="1"/>
</dbReference>
<evidence type="ECO:0000313" key="2">
    <source>
        <dbReference type="EMBL" id="KAJ3647095.1"/>
    </source>
</evidence>
<dbReference type="SMART" id="SM00875">
    <property type="entry name" value="BACK"/>
    <property type="match status" value="1"/>
</dbReference>
<feature type="domain" description="BTB" evidence="1">
    <location>
        <begin position="30"/>
        <end position="97"/>
    </location>
</feature>
<dbReference type="Gene3D" id="1.25.40.420">
    <property type="match status" value="1"/>
</dbReference>
<dbReference type="Gene3D" id="3.30.710.10">
    <property type="entry name" value="Potassium Channel Kv1.1, Chain A"/>
    <property type="match status" value="1"/>
</dbReference>